<feature type="transmembrane region" description="Helical" evidence="1">
    <location>
        <begin position="96"/>
        <end position="121"/>
    </location>
</feature>
<dbReference type="GO" id="GO:0005886">
    <property type="term" value="C:plasma membrane"/>
    <property type="evidence" value="ECO:0007669"/>
    <property type="project" value="TreeGrafter"/>
</dbReference>
<accession>A0A336ML85</accession>
<feature type="transmembrane region" description="Helical" evidence="1">
    <location>
        <begin position="56"/>
        <end position="75"/>
    </location>
</feature>
<dbReference type="EMBL" id="UFQT01001559">
    <property type="protein sequence ID" value="SSX31016.1"/>
    <property type="molecule type" value="Genomic_DNA"/>
</dbReference>
<dbReference type="InterPro" id="IPR009721">
    <property type="entry name" value="O-acyltransferase_WSD1_C"/>
</dbReference>
<evidence type="ECO:0000256" key="1">
    <source>
        <dbReference type="SAM" id="Phobius"/>
    </source>
</evidence>
<dbReference type="PANTHER" id="PTHR31650">
    <property type="entry name" value="O-ACYLTRANSFERASE (WSD1-LIKE) FAMILY PROTEIN"/>
    <property type="match status" value="1"/>
</dbReference>
<protein>
    <submittedName>
        <fullName evidence="3">CSON003161 protein</fullName>
    </submittedName>
</protein>
<gene>
    <name evidence="3" type="primary">CSON003161</name>
</gene>
<organism evidence="3">
    <name type="scientific">Culicoides sonorensis</name>
    <name type="common">Biting midge</name>
    <dbReference type="NCBI Taxonomy" id="179676"/>
    <lineage>
        <taxon>Eukaryota</taxon>
        <taxon>Metazoa</taxon>
        <taxon>Ecdysozoa</taxon>
        <taxon>Arthropoda</taxon>
        <taxon>Hexapoda</taxon>
        <taxon>Insecta</taxon>
        <taxon>Pterygota</taxon>
        <taxon>Neoptera</taxon>
        <taxon>Endopterygota</taxon>
        <taxon>Diptera</taxon>
        <taxon>Nematocera</taxon>
        <taxon>Chironomoidea</taxon>
        <taxon>Ceratopogonidae</taxon>
        <taxon>Ceratopogoninae</taxon>
        <taxon>Culicoides</taxon>
        <taxon>Monoculicoides</taxon>
    </lineage>
</organism>
<dbReference type="GO" id="GO:0008374">
    <property type="term" value="F:O-acyltransferase activity"/>
    <property type="evidence" value="ECO:0007669"/>
    <property type="project" value="InterPro"/>
</dbReference>
<name>A0A336ML85_CULSO</name>
<reference evidence="3" key="1">
    <citation type="submission" date="2018-07" db="EMBL/GenBank/DDBJ databases">
        <authorList>
            <person name="Quirk P.G."/>
            <person name="Krulwich T.A."/>
        </authorList>
    </citation>
    <scope>NUCLEOTIDE SEQUENCE</scope>
</reference>
<keyword evidence="1" id="KW-0472">Membrane</keyword>
<dbReference type="OMA" id="RGMINIM"/>
<dbReference type="AlphaFoldDB" id="A0A336ML85"/>
<dbReference type="PANTHER" id="PTHR31650:SF1">
    <property type="entry name" value="WAX ESTER SYNTHASE_DIACYLGLYCEROL ACYLTRANSFERASE 4-RELATED"/>
    <property type="match status" value="1"/>
</dbReference>
<evidence type="ECO:0000313" key="3">
    <source>
        <dbReference type="EMBL" id="SSX31016.1"/>
    </source>
</evidence>
<dbReference type="Pfam" id="PF06974">
    <property type="entry name" value="WS_DGAT_C"/>
    <property type="match status" value="1"/>
</dbReference>
<feature type="domain" description="O-acyltransferase WSD1 C-terminal" evidence="2">
    <location>
        <begin position="471"/>
        <end position="605"/>
    </location>
</feature>
<dbReference type="InterPro" id="IPR045034">
    <property type="entry name" value="O-acyltransferase_WSD1-like"/>
</dbReference>
<dbReference type="GO" id="GO:0019432">
    <property type="term" value="P:triglyceride biosynthetic process"/>
    <property type="evidence" value="ECO:0007669"/>
    <property type="project" value="TreeGrafter"/>
</dbReference>
<dbReference type="VEuPathDB" id="VectorBase:CSON003161"/>
<evidence type="ECO:0000259" key="2">
    <source>
        <dbReference type="Pfam" id="PF06974"/>
    </source>
</evidence>
<proteinExistence type="predicted"/>
<keyword evidence="1" id="KW-0812">Transmembrane</keyword>
<sequence length="626" mass="72385">MIHNPKESIYFWATGEKLSEMNSANSMWNNLFRNNSQVLIGPLMKNGYYLESDNKFIVPEYLGVITGLLIAFFLKSKLQVVQEFIENHKIDKLKQIKLLSCFLLWIISLPFVIVATCYFYAKKQYAAHVLKSKHGRHFKGFLEGPDVVWACERRQSRSVINIISYLNVPCEQYEPIRTSGKILYSLRQRIGTALMEGIQSHPKMFYKKVKELGYYFWSDETPCKIEKYIRHMDFWSETNEFLTEDQLKEYVTNKCNVPLPEDHSRTWEMLVSKQPILRDDGNGYYYPILFRVHHCLGDGVALLRLLLESMADKSYNVKSMWTASNTAEIKEENNWIKYAKLIMKFVTVENLQKLYEMVIQTLQLIYVTPYTLTKISFQLSPDKNILHPDEVSGEKIVNWIHEGKLSFPLLDSIKQIKNRVPGARFSDVLSTILAKSLNKYFEKRSQTVPENITMVVPARIERESHTLSLKNRFSVAMRPLPLKSQEHKNPITNFYQRIMNMKGHSDLLCASPDYQVNYWVMSFVAALLPDTLFSKLMESSHSTLAFSNLPGPQDKVKINGYQLERIGFFLPNCGRTTVGITILSYGGQLQLGIMADKNAIPNTEDAGEILTEMVSEVKNIREMLIK</sequence>
<keyword evidence="1" id="KW-1133">Transmembrane helix</keyword>